<dbReference type="Gene3D" id="3.40.190.190">
    <property type="entry name" value="CypI, domain 2"/>
    <property type="match status" value="1"/>
</dbReference>
<evidence type="ECO:0008006" key="3">
    <source>
        <dbReference type="Google" id="ProtNLM"/>
    </source>
</evidence>
<reference evidence="1 2" key="1">
    <citation type="submission" date="2020-05" db="EMBL/GenBank/DDBJ databases">
        <title>Novel Mycoplasma species detected in Mirounga angustirostris (northern elephant seal) from the USA.</title>
        <authorList>
            <person name="Volokhov D.V."/>
        </authorList>
    </citation>
    <scope>NUCLEOTIDE SEQUENCE [LARGE SCALE GENOMIC DNA]</scope>
    <source>
        <strain evidence="1 2">Mirounga ES2806-NAS</strain>
    </source>
</reference>
<name>A0A6M4JB38_9MOLU</name>
<dbReference type="EMBL" id="CP053097">
    <property type="protein sequence ID" value="QJR44204.1"/>
    <property type="molecule type" value="Genomic_DNA"/>
</dbReference>
<sequence>MFKKYLKKIIFVITSVFCVSSPFIVLSCANQENVRISSLTPWAKDFKIQDINFFKSIESKYNELKNQDKDTKNTENITINPDLLSNDRALVETIITNKSQVAIVSSVFLNNQFNETQKYIDLVQPILLAQTFAPKYDTNADFYDENNNVKLDEISKKQNDDFTKKPYKNWNDEEYGFKYGIYQHFYEPFGTNINYQRGAIFIAGDDETLKKIKKAWNDRDWKTFRSFGIVKDQNTSSSTRFIYPEFLFKKHFNKDNNQFTGFNNDENENPSNYINYPIHNSATHMGQSIFKDFHIFLGEQNEYAFHHNDADKNYFTRLNNEKIELLTVTDPFLFFVVIVSKQFNQKQIKFLQQAILETSKENKDDFSYRIGISGYTQENVNRQYIKEFYDKAKK</sequence>
<dbReference type="PROSITE" id="PS51257">
    <property type="entry name" value="PROKAR_LIPOPROTEIN"/>
    <property type="match status" value="1"/>
</dbReference>
<protein>
    <recommendedName>
        <fullName evidence="3">High affinity transport system protein p37</fullName>
    </recommendedName>
</protein>
<dbReference type="InterPro" id="IPR043099">
    <property type="entry name" value="CypI_dom_I"/>
</dbReference>
<gene>
    <name evidence="1" type="ORF">HLA92_02035</name>
</gene>
<proteinExistence type="predicted"/>
<dbReference type="InterPro" id="IPR043100">
    <property type="entry name" value="CypI_dom_II"/>
</dbReference>
<dbReference type="AlphaFoldDB" id="A0A6M4JB38"/>
<dbReference type="Gene3D" id="3.40.190.180">
    <property type="entry name" value="Cypl, domain I"/>
    <property type="match status" value="1"/>
</dbReference>
<dbReference type="NCBIfam" id="NF045838">
    <property type="entry name" value="MG289_thiam_LP"/>
    <property type="match status" value="1"/>
</dbReference>
<organism evidence="1 2">
    <name type="scientific">Mycoplasma miroungirhinis</name>
    <dbReference type="NCBI Taxonomy" id="754516"/>
    <lineage>
        <taxon>Bacteria</taxon>
        <taxon>Bacillati</taxon>
        <taxon>Mycoplasmatota</taxon>
        <taxon>Mollicutes</taxon>
        <taxon>Mycoplasmataceae</taxon>
        <taxon>Mycoplasma</taxon>
    </lineage>
</organism>
<dbReference type="Pfam" id="PF06646">
    <property type="entry name" value="CypI"/>
    <property type="match status" value="1"/>
</dbReference>
<dbReference type="RefSeq" id="WP_171113050.1">
    <property type="nucleotide sequence ID" value="NZ_CP053097.1"/>
</dbReference>
<evidence type="ECO:0000313" key="1">
    <source>
        <dbReference type="EMBL" id="QJR44204.1"/>
    </source>
</evidence>
<keyword evidence="2" id="KW-1185">Reference proteome</keyword>
<evidence type="ECO:0000313" key="2">
    <source>
        <dbReference type="Proteomes" id="UP000502118"/>
    </source>
</evidence>
<dbReference type="KEGG" id="mmio:HLA92_02035"/>
<accession>A0A6M4JB38</accession>
<dbReference type="InterPro" id="IPR010592">
    <property type="entry name" value="CypI"/>
</dbReference>
<dbReference type="Proteomes" id="UP000502118">
    <property type="component" value="Chromosome"/>
</dbReference>